<gene>
    <name evidence="4" type="ORF">RI536_11225</name>
</gene>
<comment type="caution">
    <text evidence="4">The sequence shown here is derived from an EMBL/GenBank/DDBJ whole genome shotgun (WGS) entry which is preliminary data.</text>
</comment>
<dbReference type="SUPFAM" id="SSF46689">
    <property type="entry name" value="Homeodomain-like"/>
    <property type="match status" value="1"/>
</dbReference>
<dbReference type="EMBL" id="JAVLAQ010000001">
    <property type="protein sequence ID" value="MDT6990656.1"/>
    <property type="molecule type" value="Genomic_DNA"/>
</dbReference>
<name>A0AAW8VWT2_LACPE</name>
<dbReference type="Gene3D" id="1.10.357.10">
    <property type="entry name" value="Tetracycline Repressor, domain 2"/>
    <property type="match status" value="1"/>
</dbReference>
<evidence type="ECO:0000256" key="1">
    <source>
        <dbReference type="ARBA" id="ARBA00023125"/>
    </source>
</evidence>
<proteinExistence type="predicted"/>
<sequence>MPTTDLRVQRTQAALKAAFRTLALKKYPRYRDITVKELTSVANVNRKTFYLHFDTIDDLAETFVEEGANNILALIDPQDFKQTIAQPGLIFDRLVAYFRQSEAFNRVILLNDDYSFLSRKIQTAVADGLTATIQASYHLSAVDAKVCSSFLIHNNLTFYRLYFTGELGLNLEEVKQRLVSLNAYGIHQFFYPHQPLK</sequence>
<evidence type="ECO:0000259" key="3">
    <source>
        <dbReference type="PROSITE" id="PS50977"/>
    </source>
</evidence>
<dbReference type="GO" id="GO:0003677">
    <property type="term" value="F:DNA binding"/>
    <property type="evidence" value="ECO:0007669"/>
    <property type="project" value="UniProtKB-UniRule"/>
</dbReference>
<dbReference type="PROSITE" id="PS50977">
    <property type="entry name" value="HTH_TETR_2"/>
    <property type="match status" value="1"/>
</dbReference>
<feature type="DNA-binding region" description="H-T-H motif" evidence="2">
    <location>
        <begin position="34"/>
        <end position="53"/>
    </location>
</feature>
<dbReference type="KEGG" id="lpg:BB562_12935"/>
<accession>A0AAW8VWT2</accession>
<dbReference type="InterPro" id="IPR009057">
    <property type="entry name" value="Homeodomain-like_sf"/>
</dbReference>
<dbReference type="RefSeq" id="WP_101873967.1">
    <property type="nucleotide sequence ID" value="NZ_CP016491.1"/>
</dbReference>
<dbReference type="Proteomes" id="UP001267003">
    <property type="component" value="Unassembled WGS sequence"/>
</dbReference>
<organism evidence="4 5">
    <name type="scientific">Lactiplantibacillus pentosus</name>
    <name type="common">Lactobacillus pentosus</name>
    <dbReference type="NCBI Taxonomy" id="1589"/>
    <lineage>
        <taxon>Bacteria</taxon>
        <taxon>Bacillati</taxon>
        <taxon>Bacillota</taxon>
        <taxon>Bacilli</taxon>
        <taxon>Lactobacillales</taxon>
        <taxon>Lactobacillaceae</taxon>
        <taxon>Lactiplantibacillus</taxon>
    </lineage>
</organism>
<dbReference type="AlphaFoldDB" id="A0AAW8VWT2"/>
<reference evidence="4" key="1">
    <citation type="submission" date="2023-08" db="EMBL/GenBank/DDBJ databases">
        <authorList>
            <person name="Page C.A."/>
            <person name="Perez-Diaz I.M."/>
        </authorList>
    </citation>
    <scope>NUCLEOTIDE SEQUENCE</scope>
    <source>
        <strain evidence="4">7.8.46</strain>
    </source>
</reference>
<evidence type="ECO:0000256" key="2">
    <source>
        <dbReference type="PROSITE-ProRule" id="PRU00335"/>
    </source>
</evidence>
<keyword evidence="1 2" id="KW-0238">DNA-binding</keyword>
<feature type="domain" description="HTH tetR-type" evidence="3">
    <location>
        <begin position="8"/>
        <end position="71"/>
    </location>
</feature>
<dbReference type="InterPro" id="IPR001647">
    <property type="entry name" value="HTH_TetR"/>
</dbReference>
<evidence type="ECO:0000313" key="5">
    <source>
        <dbReference type="Proteomes" id="UP001267003"/>
    </source>
</evidence>
<evidence type="ECO:0000313" key="4">
    <source>
        <dbReference type="EMBL" id="MDT6990656.1"/>
    </source>
</evidence>
<protein>
    <submittedName>
        <fullName evidence="4">TetR/AcrR family transcriptional regulator</fullName>
    </submittedName>
</protein>